<feature type="domain" description="F-box" evidence="2">
    <location>
        <begin position="91"/>
        <end position="137"/>
    </location>
</feature>
<accession>A0AAV8E5C5</accession>
<dbReference type="Pfam" id="PF00646">
    <property type="entry name" value="F-box"/>
    <property type="match status" value="1"/>
</dbReference>
<proteinExistence type="predicted"/>
<dbReference type="CDD" id="cd22162">
    <property type="entry name" value="F-box_AtSKIP3-like"/>
    <property type="match status" value="1"/>
</dbReference>
<dbReference type="PANTHER" id="PTHR32278">
    <property type="entry name" value="F-BOX DOMAIN-CONTAINING PROTEIN"/>
    <property type="match status" value="1"/>
</dbReference>
<keyword evidence="4" id="KW-1185">Reference proteome</keyword>
<dbReference type="EMBL" id="JAMFTS010000003">
    <property type="protein sequence ID" value="KAJ4776287.1"/>
    <property type="molecule type" value="Genomic_DNA"/>
</dbReference>
<evidence type="ECO:0000313" key="3">
    <source>
        <dbReference type="EMBL" id="KAJ4776287.1"/>
    </source>
</evidence>
<feature type="region of interest" description="Disordered" evidence="1">
    <location>
        <begin position="62"/>
        <end position="83"/>
    </location>
</feature>
<dbReference type="InterPro" id="IPR025886">
    <property type="entry name" value="PP2-like"/>
</dbReference>
<organism evidence="3 4">
    <name type="scientific">Rhynchospora pubera</name>
    <dbReference type="NCBI Taxonomy" id="906938"/>
    <lineage>
        <taxon>Eukaryota</taxon>
        <taxon>Viridiplantae</taxon>
        <taxon>Streptophyta</taxon>
        <taxon>Embryophyta</taxon>
        <taxon>Tracheophyta</taxon>
        <taxon>Spermatophyta</taxon>
        <taxon>Magnoliopsida</taxon>
        <taxon>Liliopsida</taxon>
        <taxon>Poales</taxon>
        <taxon>Cyperaceae</taxon>
        <taxon>Cyperoideae</taxon>
        <taxon>Rhynchosporeae</taxon>
        <taxon>Rhynchospora</taxon>
    </lineage>
</organism>
<dbReference type="Proteomes" id="UP001140206">
    <property type="component" value="Chromosome 3"/>
</dbReference>
<name>A0AAV8E5C5_9POAL</name>
<dbReference type="PROSITE" id="PS50181">
    <property type="entry name" value="FBOX"/>
    <property type="match status" value="1"/>
</dbReference>
<dbReference type="PANTHER" id="PTHR32278:SF111">
    <property type="entry name" value="F-BOX PROTEIN PP2-B12-RELATED"/>
    <property type="match status" value="1"/>
</dbReference>
<dbReference type="Pfam" id="PF14299">
    <property type="entry name" value="PP2"/>
    <property type="match status" value="1"/>
</dbReference>
<dbReference type="Gene3D" id="1.20.1280.50">
    <property type="match status" value="1"/>
</dbReference>
<gene>
    <name evidence="3" type="ORF">LUZ62_060544</name>
</gene>
<dbReference type="InterPro" id="IPR036047">
    <property type="entry name" value="F-box-like_dom_sf"/>
</dbReference>
<sequence length="342" mass="38835">MMRLKTSGVSFLFPNIVLVSNYGIEAWKSLLFLFKPPYILGKLPFISSRRYTLSSLMQISDSDSKQRKMKRVSKQRKMDGASEKRRMEGVFSPINSLPPECVSHIISLTSPRDACMFSLTSTGFRSVADSDDTWLHFLPSDIDSILSRAVDPVVFSSKKDLFLMLCGRPLLIDGGKLSFELDISSGKKSYMISARALDITSDEKQPNDLRWISLSDSRFVDVAEKTEMCFLNIVGKIDSQVLSRETRYAAYLVYKVKEASNDLVHPQHPIMFCTSVTINRHKTIKEFACNDEIPQEWWEVEIGEFYIENGEEGEIKLMLAEIGGAFFRTGLIIQGIDIRPKH</sequence>
<dbReference type="AlphaFoldDB" id="A0AAV8E5C5"/>
<protein>
    <submittedName>
        <fullName evidence="3">F-box protein</fullName>
    </submittedName>
</protein>
<evidence type="ECO:0000313" key="4">
    <source>
        <dbReference type="Proteomes" id="UP001140206"/>
    </source>
</evidence>
<dbReference type="InterPro" id="IPR001810">
    <property type="entry name" value="F-box_dom"/>
</dbReference>
<comment type="caution">
    <text evidence="3">The sequence shown here is derived from an EMBL/GenBank/DDBJ whole genome shotgun (WGS) entry which is preliminary data.</text>
</comment>
<evidence type="ECO:0000259" key="2">
    <source>
        <dbReference type="PROSITE" id="PS50181"/>
    </source>
</evidence>
<evidence type="ECO:0000256" key="1">
    <source>
        <dbReference type="SAM" id="MobiDB-lite"/>
    </source>
</evidence>
<dbReference type="SMART" id="SM00256">
    <property type="entry name" value="FBOX"/>
    <property type="match status" value="1"/>
</dbReference>
<dbReference type="SUPFAM" id="SSF81383">
    <property type="entry name" value="F-box domain"/>
    <property type="match status" value="1"/>
</dbReference>
<reference evidence="3" key="1">
    <citation type="submission" date="2022-08" db="EMBL/GenBank/DDBJ databases">
        <authorList>
            <person name="Marques A."/>
        </authorList>
    </citation>
    <scope>NUCLEOTIDE SEQUENCE</scope>
    <source>
        <strain evidence="3">RhyPub2mFocal</strain>
        <tissue evidence="3">Leaves</tissue>
    </source>
</reference>